<protein>
    <submittedName>
        <fullName evidence="1">Glycosyl transferases group 1</fullName>
    </submittedName>
</protein>
<dbReference type="SUPFAM" id="SSF53756">
    <property type="entry name" value="UDP-Glycosyltransferase/glycogen phosphorylase"/>
    <property type="match status" value="1"/>
</dbReference>
<reference evidence="1 2" key="1">
    <citation type="submission" date="2017-07" db="EMBL/GenBank/DDBJ databases">
        <title>Genome Sequence of Arenibacter algicola Strain SMS7 Isolated from a culture of the Diatom Skeletonema marinoi.</title>
        <authorList>
            <person name="Topel M."/>
            <person name="Pinder M.I.M."/>
            <person name="Johansson O.N."/>
            <person name="Kourtchenko O."/>
            <person name="Godhe A."/>
            <person name="Clarke A.K."/>
        </authorList>
    </citation>
    <scope>NUCLEOTIDE SEQUENCE [LARGE SCALE GENOMIC DNA]</scope>
    <source>
        <strain evidence="1 2">SMS7</strain>
    </source>
</reference>
<dbReference type="Gene3D" id="3.40.50.2000">
    <property type="entry name" value="Glycogen Phosphorylase B"/>
    <property type="match status" value="1"/>
</dbReference>
<dbReference type="AlphaFoldDB" id="A0A221V286"/>
<dbReference type="KEGG" id="aalg:AREALGSMS7_04307"/>
<sequence length="420" mass="48059">MLPETDKKILIIGYVWPEPNTTAAGGRMLQLIHFFLEQDYQITFASTAAESEFSFDLDSLGVRKKTIRLNHSSFDVFLKDLDPGIVLFDRFMTEEQFGWRVVENAPNALRILDTEDLHSLRIARQLSFKISIPFTEQFWLDQDQTKREMASIYRCDLSLIISHYEMELLTKTVKMDTNLLLHLPMMFDAIDEERQNHWLQFDQKKDFVCIGNGKHAPNIDAIHTLKKDIWPLIRKELPLANLFIYGAYMPESIKQLNSPKQGFYIMGHANDANKVISQARLNLAPLNYGAGIKGKLLSGMLNGTPSITTEIGAEGICENLPWNGIIANDVEAFAKAAILLYQNEDKWTVARHNGAAIINGFYNKFVLQKKLRDKIELLTKNLEEHRARNFIGAMLLHHSLASTKFMSKWIAEKNSKPQSE</sequence>
<keyword evidence="1" id="KW-0808">Transferase</keyword>
<dbReference type="STRING" id="616991.GCA_000733925_02492"/>
<dbReference type="GO" id="GO:0016740">
    <property type="term" value="F:transferase activity"/>
    <property type="evidence" value="ECO:0007669"/>
    <property type="project" value="UniProtKB-KW"/>
</dbReference>
<accession>A0A221V286</accession>
<dbReference type="Pfam" id="PF13692">
    <property type="entry name" value="Glyco_trans_1_4"/>
    <property type="match status" value="1"/>
</dbReference>
<dbReference type="Proteomes" id="UP000204551">
    <property type="component" value="Chromosome"/>
</dbReference>
<organism evidence="1 2">
    <name type="scientific">Arenibacter algicola</name>
    <dbReference type="NCBI Taxonomy" id="616991"/>
    <lineage>
        <taxon>Bacteria</taxon>
        <taxon>Pseudomonadati</taxon>
        <taxon>Bacteroidota</taxon>
        <taxon>Flavobacteriia</taxon>
        <taxon>Flavobacteriales</taxon>
        <taxon>Flavobacteriaceae</taxon>
        <taxon>Arenibacter</taxon>
    </lineage>
</organism>
<dbReference type="EMBL" id="CP022515">
    <property type="protein sequence ID" value="ASO07709.1"/>
    <property type="molecule type" value="Genomic_DNA"/>
</dbReference>
<evidence type="ECO:0000313" key="2">
    <source>
        <dbReference type="Proteomes" id="UP000204551"/>
    </source>
</evidence>
<gene>
    <name evidence="1" type="ORF">AREALGSMS7_04307</name>
</gene>
<dbReference type="RefSeq" id="WP_093979931.1">
    <property type="nucleotide sequence ID" value="NZ_CP022515.1"/>
</dbReference>
<dbReference type="eggNOG" id="COG0438">
    <property type="taxonomic scope" value="Bacteria"/>
</dbReference>
<evidence type="ECO:0000313" key="1">
    <source>
        <dbReference type="EMBL" id="ASO07709.1"/>
    </source>
</evidence>
<name>A0A221V286_9FLAO</name>
<proteinExistence type="predicted"/>